<dbReference type="Proteomes" id="UP000187495">
    <property type="component" value="Unassembled WGS sequence"/>
</dbReference>
<dbReference type="RefSeq" id="WP_076555345.1">
    <property type="nucleotide sequence ID" value="NZ_FTNU01000008.1"/>
</dbReference>
<dbReference type="EMBL" id="FTNU01000008">
    <property type="protein sequence ID" value="SIR93271.1"/>
    <property type="molecule type" value="Genomic_DNA"/>
</dbReference>
<proteinExistence type="predicted"/>
<evidence type="ECO:0000313" key="2">
    <source>
        <dbReference type="Proteomes" id="UP000187495"/>
    </source>
</evidence>
<organism evidence="1 2">
    <name type="scientific">Moraxella cuniculi DSM 21768</name>
    <dbReference type="NCBI Taxonomy" id="1122245"/>
    <lineage>
        <taxon>Bacteria</taxon>
        <taxon>Pseudomonadati</taxon>
        <taxon>Pseudomonadota</taxon>
        <taxon>Gammaproteobacteria</taxon>
        <taxon>Moraxellales</taxon>
        <taxon>Moraxellaceae</taxon>
        <taxon>Moraxella</taxon>
    </lineage>
</organism>
<sequence length="460" mass="56002">MEIREQLTVKEIFNLANMPDVIRAIPDKVYKFFEVNFDFVQWKWKEREIFWQFLDEYYPQFIDYQKDIVYVDELSKKECLIGSISWIFDILRDEQATLENQKIAFELTCCVPNFWKISHEEGYLFSDSSKRLALSYLSTIDTNLLVNHNVHINEKETIETLHISLKNCQWKEIGDNHHQISNIFGQLAINHHCTYSFIVEHHIDEILNLINNEKRVWQLLYWLALLPEQHKHNIVLKTNNQLAQFLLLLNLSHRIRNEFQQEQLQLSEIWHKCPVEWFQLFNKYPWLQLELGKFITSTTHKQIQIYIDSIELSTYSENIQECLTYFLKHAEQEKIHYFCKLAYQKWKTWDFEYSYSIKRSSLDRAIVKYFQDVATVQERADFIHNEMTFILSFNKYWFTNIVELHKFIYFHLSRMQPAYIADKLQQNNSLLFDDLNKNFYYPNLFQEDKRWRNWANLDRL</sequence>
<dbReference type="STRING" id="34061.B0189_10535"/>
<accession>A0A1N7EYX5</accession>
<name>A0A1N7EYX5_9GAMM</name>
<dbReference type="AlphaFoldDB" id="A0A1N7EYX5"/>
<reference evidence="2" key="1">
    <citation type="submission" date="2017-01" db="EMBL/GenBank/DDBJ databases">
        <authorList>
            <person name="Varghese N."/>
            <person name="Submissions S."/>
        </authorList>
    </citation>
    <scope>NUCLEOTIDE SEQUENCE [LARGE SCALE GENOMIC DNA]</scope>
    <source>
        <strain evidence="2">DSM 21768</strain>
    </source>
</reference>
<keyword evidence="2" id="KW-1185">Reference proteome</keyword>
<gene>
    <name evidence="1" type="ORF">SAMN02745664_10873</name>
</gene>
<evidence type="ECO:0000313" key="1">
    <source>
        <dbReference type="EMBL" id="SIR93271.1"/>
    </source>
</evidence>
<protein>
    <submittedName>
        <fullName evidence="1">Uncharacterized protein</fullName>
    </submittedName>
</protein>